<dbReference type="InterPro" id="IPR051051">
    <property type="entry name" value="E3_ubiq-ligase_TRIM/RNF"/>
</dbReference>
<dbReference type="InterPro" id="IPR006574">
    <property type="entry name" value="PRY"/>
</dbReference>
<dbReference type="AlphaFoldDB" id="A0A2U9CN12"/>
<dbReference type="EMBL" id="CP026260">
    <property type="protein sequence ID" value="AWP17945.1"/>
    <property type="molecule type" value="Genomic_DNA"/>
</dbReference>
<dbReference type="PROSITE" id="PS00518">
    <property type="entry name" value="ZF_RING_1"/>
    <property type="match status" value="1"/>
</dbReference>
<dbReference type="PRINTS" id="PR01407">
    <property type="entry name" value="BUTYPHLNCDUF"/>
</dbReference>
<dbReference type="Pfam" id="PF25600">
    <property type="entry name" value="TRIM_CC"/>
    <property type="match status" value="1"/>
</dbReference>
<accession>A0A2U9CN12</accession>
<dbReference type="SUPFAM" id="SSF49899">
    <property type="entry name" value="Concanavalin A-like lectins/glucanases"/>
    <property type="match status" value="1"/>
</dbReference>
<feature type="coiled-coil region" evidence="7">
    <location>
        <begin position="194"/>
        <end position="300"/>
    </location>
</feature>
<evidence type="ECO:0000256" key="2">
    <source>
        <dbReference type="ARBA" id="ARBA00022723"/>
    </source>
</evidence>
<dbReference type="PANTHER" id="PTHR25465">
    <property type="entry name" value="B-BOX DOMAIN CONTAINING"/>
    <property type="match status" value="1"/>
</dbReference>
<protein>
    <submittedName>
        <fullName evidence="11">Putative zinc finger protein RFP-like</fullName>
    </submittedName>
</protein>
<dbReference type="FunFam" id="2.60.120.920:FF:000004">
    <property type="entry name" value="Butyrophilin subfamily 1 member A1"/>
    <property type="match status" value="1"/>
</dbReference>
<dbReference type="CDD" id="cd13733">
    <property type="entry name" value="SPRY_PRY_C-I_1"/>
    <property type="match status" value="1"/>
</dbReference>
<dbReference type="InterPro" id="IPR043136">
    <property type="entry name" value="B30.2/SPRY_sf"/>
</dbReference>
<dbReference type="Gene3D" id="3.30.40.10">
    <property type="entry name" value="Zinc/RING finger domain, C3HC4 (zinc finger)"/>
    <property type="match status" value="1"/>
</dbReference>
<keyword evidence="7" id="KW-0175">Coiled coil</keyword>
<dbReference type="SUPFAM" id="SSF57850">
    <property type="entry name" value="RING/U-box"/>
    <property type="match status" value="1"/>
</dbReference>
<dbReference type="GO" id="GO:0008270">
    <property type="term" value="F:zinc ion binding"/>
    <property type="evidence" value="ECO:0007669"/>
    <property type="project" value="UniProtKB-KW"/>
</dbReference>
<evidence type="ECO:0000256" key="4">
    <source>
        <dbReference type="ARBA" id="ARBA00022833"/>
    </source>
</evidence>
<dbReference type="PANTHER" id="PTHR25465:SF32">
    <property type="entry name" value="BLOODTHIRSTY-RELATED GENE FAMILY, MEMBER 16 ISOFORM X1-RELATED"/>
    <property type="match status" value="1"/>
</dbReference>
<dbReference type="SMART" id="SM00589">
    <property type="entry name" value="PRY"/>
    <property type="match status" value="1"/>
</dbReference>
<dbReference type="PROSITE" id="PS50119">
    <property type="entry name" value="ZF_BBOX"/>
    <property type="match status" value="1"/>
</dbReference>
<dbReference type="STRING" id="52904.ENSSMAP00000008699"/>
<dbReference type="InterPro" id="IPR003879">
    <property type="entry name" value="Butyrophylin_SPRY"/>
</dbReference>
<evidence type="ECO:0000259" key="8">
    <source>
        <dbReference type="PROSITE" id="PS50089"/>
    </source>
</evidence>
<feature type="domain" description="B box-type" evidence="9">
    <location>
        <begin position="150"/>
        <end position="190"/>
    </location>
</feature>
<dbReference type="CDD" id="cd19769">
    <property type="entry name" value="Bbox2_TRIM16-like"/>
    <property type="match status" value="1"/>
</dbReference>
<dbReference type="InterPro" id="IPR003877">
    <property type="entry name" value="SPRY_dom"/>
</dbReference>
<dbReference type="SMART" id="SM00184">
    <property type="entry name" value="RING"/>
    <property type="match status" value="1"/>
</dbReference>
<feature type="domain" description="RING-type" evidence="8">
    <location>
        <begin position="15"/>
        <end position="55"/>
    </location>
</feature>
<dbReference type="Proteomes" id="UP000246464">
    <property type="component" value="Chromosome 18"/>
</dbReference>
<keyword evidence="4" id="KW-0862">Zinc</keyword>
<evidence type="ECO:0000313" key="11">
    <source>
        <dbReference type="EMBL" id="AWP17945.1"/>
    </source>
</evidence>
<evidence type="ECO:0000313" key="12">
    <source>
        <dbReference type="Proteomes" id="UP000246464"/>
    </source>
</evidence>
<dbReference type="InterPro" id="IPR027370">
    <property type="entry name" value="Znf-RING_euk"/>
</dbReference>
<keyword evidence="3 6" id="KW-0863">Zinc-finger</keyword>
<evidence type="ECO:0000256" key="3">
    <source>
        <dbReference type="ARBA" id="ARBA00022771"/>
    </source>
</evidence>
<gene>
    <name evidence="11" type="ORF">SMAX5B_017412</name>
</gene>
<keyword evidence="12" id="KW-1185">Reference proteome</keyword>
<dbReference type="Pfam" id="PF13765">
    <property type="entry name" value="PRY"/>
    <property type="match status" value="1"/>
</dbReference>
<dbReference type="SMART" id="SM00449">
    <property type="entry name" value="SPRY"/>
    <property type="match status" value="1"/>
</dbReference>
<dbReference type="InterPro" id="IPR001841">
    <property type="entry name" value="Znf_RING"/>
</dbReference>
<dbReference type="Pfam" id="PF00622">
    <property type="entry name" value="SPRY"/>
    <property type="match status" value="1"/>
</dbReference>
<name>A0A2U9CN12_SCOMX</name>
<dbReference type="GO" id="GO:0005737">
    <property type="term" value="C:cytoplasm"/>
    <property type="evidence" value="ECO:0007669"/>
    <property type="project" value="UniProtKB-ARBA"/>
</dbReference>
<keyword evidence="2" id="KW-0479">Metal-binding</keyword>
<reference evidence="11 12" key="1">
    <citation type="submission" date="2017-12" db="EMBL/GenBank/DDBJ databases">
        <title>Integrating genomic resources of turbot (Scophthalmus maximus) in depth evaluation of genetic and physical mapping variation across individuals.</title>
        <authorList>
            <person name="Martinez P."/>
        </authorList>
    </citation>
    <scope>NUCLEOTIDE SEQUENCE [LARGE SCALE GENOMIC DNA]</scope>
</reference>
<sequence>MASNLSLFSEDNFLCPICLDTFTQPVSTPCGHNFCKSCLSSYWNNERVCRCPVCKETFERRPNLKVNTFIAALASQFSLLHVRDAHAWSAGQRPADSGCAVLCDVCTDTQQEAVKSCFECLTSYCGAHLEPHHRAVGLRAHTLVDPVASLTDRICKEHFRLLALFCMTDKGLLCDACAGSRHGSHDVVPVQDAYREMRELLDATEARVQQMIQERQQKLQVMEESVKLSKRETKDVIANCARELTALVSEVQKSQAELVEVIEEKQRAAEEQAEGFKSTMERELAELRGTETRLKEMKQTEDQLRFLRSFPDGSLLPRATDVSAFSFDRRREIRHTQKSLSGGASQLRKLLDKMSTEYEVSVSLDPDTAHPRLVLSDDGRQVRYGPGSGLRGIQNPSPSMFTKHLAVLGRRGFSSRKFYFEVFAGQKTEWCLGVAAASIQRRAVLARGPHSGLWAVWFLEDKFETFSCPGVAVHSGRVERVGVFVDYDEGQASFYDVQSAALIHSFTDCFFREELYPYLNPCDNEYGSNLDPMVIVPVSRTEAPQTR</sequence>
<organism evidence="11 12">
    <name type="scientific">Scophthalmus maximus</name>
    <name type="common">Turbot</name>
    <name type="synonym">Psetta maxima</name>
    <dbReference type="NCBI Taxonomy" id="52904"/>
    <lineage>
        <taxon>Eukaryota</taxon>
        <taxon>Metazoa</taxon>
        <taxon>Chordata</taxon>
        <taxon>Craniata</taxon>
        <taxon>Vertebrata</taxon>
        <taxon>Euteleostomi</taxon>
        <taxon>Actinopterygii</taxon>
        <taxon>Neopterygii</taxon>
        <taxon>Teleostei</taxon>
        <taxon>Neoteleostei</taxon>
        <taxon>Acanthomorphata</taxon>
        <taxon>Carangaria</taxon>
        <taxon>Pleuronectiformes</taxon>
        <taxon>Pleuronectoidei</taxon>
        <taxon>Scophthalmidae</taxon>
        <taxon>Scophthalmus</taxon>
    </lineage>
</organism>
<dbReference type="Gene3D" id="3.30.160.60">
    <property type="entry name" value="Classic Zinc Finger"/>
    <property type="match status" value="1"/>
</dbReference>
<feature type="domain" description="B30.2/SPRY" evidence="10">
    <location>
        <begin position="342"/>
        <end position="535"/>
    </location>
</feature>
<dbReference type="InterPro" id="IPR058030">
    <property type="entry name" value="TRIM8/14/16/25/29/45/65_CC"/>
</dbReference>
<dbReference type="InterPro" id="IPR013083">
    <property type="entry name" value="Znf_RING/FYVE/PHD"/>
</dbReference>
<keyword evidence="1" id="KW-0399">Innate immunity</keyword>
<dbReference type="GO" id="GO:0045087">
    <property type="term" value="P:innate immune response"/>
    <property type="evidence" value="ECO:0007669"/>
    <property type="project" value="UniProtKB-KW"/>
</dbReference>
<dbReference type="Pfam" id="PF13445">
    <property type="entry name" value="zf-RING_UBOX"/>
    <property type="match status" value="1"/>
</dbReference>
<dbReference type="Gene3D" id="2.60.120.920">
    <property type="match status" value="1"/>
</dbReference>
<keyword evidence="5" id="KW-0391">Immunity</keyword>
<dbReference type="SUPFAM" id="SSF57845">
    <property type="entry name" value="B-box zinc-binding domain"/>
    <property type="match status" value="1"/>
</dbReference>
<dbReference type="Gene3D" id="4.10.830.40">
    <property type="match status" value="1"/>
</dbReference>
<proteinExistence type="predicted"/>
<dbReference type="InterPro" id="IPR000315">
    <property type="entry name" value="Znf_B-box"/>
</dbReference>
<evidence type="ECO:0000256" key="1">
    <source>
        <dbReference type="ARBA" id="ARBA00022588"/>
    </source>
</evidence>
<evidence type="ECO:0000259" key="10">
    <source>
        <dbReference type="PROSITE" id="PS50188"/>
    </source>
</evidence>
<dbReference type="PROSITE" id="PS50089">
    <property type="entry name" value="ZF_RING_2"/>
    <property type="match status" value="1"/>
</dbReference>
<evidence type="ECO:0000256" key="5">
    <source>
        <dbReference type="ARBA" id="ARBA00022859"/>
    </source>
</evidence>
<dbReference type="PROSITE" id="PS50188">
    <property type="entry name" value="B302_SPRY"/>
    <property type="match status" value="1"/>
</dbReference>
<dbReference type="InterPro" id="IPR013320">
    <property type="entry name" value="ConA-like_dom_sf"/>
</dbReference>
<evidence type="ECO:0000256" key="6">
    <source>
        <dbReference type="PROSITE-ProRule" id="PRU00024"/>
    </source>
</evidence>
<dbReference type="InterPro" id="IPR001870">
    <property type="entry name" value="B30.2/SPRY"/>
</dbReference>
<dbReference type="InterPro" id="IPR017907">
    <property type="entry name" value="Znf_RING_CS"/>
</dbReference>
<evidence type="ECO:0000259" key="9">
    <source>
        <dbReference type="PROSITE" id="PS50119"/>
    </source>
</evidence>
<dbReference type="Pfam" id="PF00643">
    <property type="entry name" value="zf-B_box"/>
    <property type="match status" value="1"/>
</dbReference>
<evidence type="ECO:0000256" key="7">
    <source>
        <dbReference type="SAM" id="Coils"/>
    </source>
</evidence>